<accession>A0A6N8I2A3</accession>
<comment type="caution">
    <text evidence="12">The sequence shown here is derived from an EMBL/GenBank/DDBJ whole genome shotgun (WGS) entry which is preliminary data.</text>
</comment>
<dbReference type="GO" id="GO:0005524">
    <property type="term" value="F:ATP binding"/>
    <property type="evidence" value="ECO:0007669"/>
    <property type="project" value="UniProtKB-KW"/>
</dbReference>
<keyword evidence="6 10" id="KW-0547">Nucleotide-binding</keyword>
<dbReference type="GO" id="GO:0004515">
    <property type="term" value="F:nicotinate-nucleotide adenylyltransferase activity"/>
    <property type="evidence" value="ECO:0007669"/>
    <property type="project" value="UniProtKB-UniRule"/>
</dbReference>
<name>A0A6N8I2A3_9FIRM</name>
<evidence type="ECO:0000256" key="1">
    <source>
        <dbReference type="ARBA" id="ARBA00002324"/>
    </source>
</evidence>
<dbReference type="Proteomes" id="UP000469440">
    <property type="component" value="Unassembled WGS sequence"/>
</dbReference>
<comment type="similarity">
    <text evidence="10">Belongs to the NadD family.</text>
</comment>
<evidence type="ECO:0000256" key="6">
    <source>
        <dbReference type="ARBA" id="ARBA00022741"/>
    </source>
</evidence>
<evidence type="ECO:0000313" key="12">
    <source>
        <dbReference type="EMBL" id="MVB11897.1"/>
    </source>
</evidence>
<dbReference type="GO" id="GO:0009435">
    <property type="term" value="P:NAD+ biosynthetic process"/>
    <property type="evidence" value="ECO:0007669"/>
    <property type="project" value="UniProtKB-UniRule"/>
</dbReference>
<dbReference type="PANTHER" id="PTHR39321:SF3">
    <property type="entry name" value="PHOSPHOPANTETHEINE ADENYLYLTRANSFERASE"/>
    <property type="match status" value="1"/>
</dbReference>
<evidence type="ECO:0000256" key="7">
    <source>
        <dbReference type="ARBA" id="ARBA00022840"/>
    </source>
</evidence>
<evidence type="ECO:0000259" key="11">
    <source>
        <dbReference type="Pfam" id="PF01467"/>
    </source>
</evidence>
<dbReference type="RefSeq" id="WP_066650622.1">
    <property type="nucleotide sequence ID" value="NZ_VWXL01000077.1"/>
</dbReference>
<keyword evidence="5 10" id="KW-0548">Nucleotidyltransferase</keyword>
<dbReference type="NCBIfam" id="NF000840">
    <property type="entry name" value="PRK00071.1-3"/>
    <property type="match status" value="1"/>
</dbReference>
<dbReference type="UniPathway" id="UPA00253">
    <property type="reaction ID" value="UER00332"/>
</dbReference>
<proteinExistence type="inferred from homology"/>
<dbReference type="HAMAP" id="MF_00244">
    <property type="entry name" value="NaMN_adenylyltr"/>
    <property type="match status" value="1"/>
</dbReference>
<keyword evidence="3 10" id="KW-0662">Pyridine nucleotide biosynthesis</keyword>
<dbReference type="NCBIfam" id="TIGR00125">
    <property type="entry name" value="cyt_tran_rel"/>
    <property type="match status" value="1"/>
</dbReference>
<dbReference type="InterPro" id="IPR004821">
    <property type="entry name" value="Cyt_trans-like"/>
</dbReference>
<keyword evidence="13" id="KW-1185">Reference proteome</keyword>
<dbReference type="Pfam" id="PF01467">
    <property type="entry name" value="CTP_transf_like"/>
    <property type="match status" value="1"/>
</dbReference>
<dbReference type="CDD" id="cd02165">
    <property type="entry name" value="NMNAT"/>
    <property type="match status" value="1"/>
</dbReference>
<comment type="function">
    <text evidence="1 10">Catalyzes the reversible adenylation of nicotinate mononucleotide (NaMN) to nicotinic acid adenine dinucleotide (NaAD).</text>
</comment>
<protein>
    <recommendedName>
        <fullName evidence="10">Probable nicotinate-nucleotide adenylyltransferase</fullName>
        <ecNumber evidence="10">2.7.7.18</ecNumber>
    </recommendedName>
    <alternativeName>
        <fullName evidence="10">Deamido-NAD(+) diphosphorylase</fullName>
    </alternativeName>
    <alternativeName>
        <fullName evidence="10">Deamido-NAD(+) pyrophosphorylase</fullName>
    </alternativeName>
    <alternativeName>
        <fullName evidence="10">Nicotinate mononucleotide adenylyltransferase</fullName>
        <shortName evidence="10">NaMN adenylyltransferase</shortName>
    </alternativeName>
</protein>
<dbReference type="SUPFAM" id="SSF52374">
    <property type="entry name" value="Nucleotidylyl transferase"/>
    <property type="match status" value="1"/>
</dbReference>
<comment type="catalytic activity">
    <reaction evidence="9 10">
        <text>nicotinate beta-D-ribonucleotide + ATP + H(+) = deamido-NAD(+) + diphosphate</text>
        <dbReference type="Rhea" id="RHEA:22860"/>
        <dbReference type="ChEBI" id="CHEBI:15378"/>
        <dbReference type="ChEBI" id="CHEBI:30616"/>
        <dbReference type="ChEBI" id="CHEBI:33019"/>
        <dbReference type="ChEBI" id="CHEBI:57502"/>
        <dbReference type="ChEBI" id="CHEBI:58437"/>
        <dbReference type="EC" id="2.7.7.18"/>
    </reaction>
</comment>
<reference evidence="12 13" key="1">
    <citation type="submission" date="2019-09" db="EMBL/GenBank/DDBJ databases">
        <title>Genome sequence of Clostridium sp. EA1.</title>
        <authorList>
            <person name="Poehlein A."/>
            <person name="Bengelsdorf F.R."/>
            <person name="Daniel R."/>
        </authorList>
    </citation>
    <scope>NUCLEOTIDE SEQUENCE [LARGE SCALE GENOMIC DNA]</scope>
    <source>
        <strain evidence="12 13">EA1</strain>
    </source>
</reference>
<sequence>MRKIAVMGGTFNPIHNGHLHLVRRFQQIIGADRVLLIPTGTPPHKIAPNLAPARDRLEMCRLAVLPDGFEVSDMEIRRTGPSYTSDTLRAVKRENPDAELFFITGEDMFLTLHDWHEPEVIYSLATVCSAPRSSRGCSALRSYAERAVKNGAKTMICDIQYLPISSTIVRDAVRRGEDLLDYVPTAVADYIYHHHLYLEEQNESGII</sequence>
<feature type="domain" description="Cytidyltransferase-like" evidence="11">
    <location>
        <begin position="6"/>
        <end position="171"/>
    </location>
</feature>
<keyword evidence="7 10" id="KW-0067">ATP-binding</keyword>
<evidence type="ECO:0000256" key="8">
    <source>
        <dbReference type="ARBA" id="ARBA00023027"/>
    </source>
</evidence>
<evidence type="ECO:0000256" key="5">
    <source>
        <dbReference type="ARBA" id="ARBA00022695"/>
    </source>
</evidence>
<dbReference type="EMBL" id="VWXL01000077">
    <property type="protein sequence ID" value="MVB11897.1"/>
    <property type="molecule type" value="Genomic_DNA"/>
</dbReference>
<comment type="pathway">
    <text evidence="2 10">Cofactor biosynthesis; NAD(+) biosynthesis; deamido-NAD(+) from nicotinate D-ribonucleotide: step 1/1.</text>
</comment>
<gene>
    <name evidence="10 12" type="primary">nadD</name>
    <name evidence="12" type="ORF">CAFE_26260</name>
</gene>
<keyword evidence="4 10" id="KW-0808">Transferase</keyword>
<evidence type="ECO:0000313" key="13">
    <source>
        <dbReference type="Proteomes" id="UP000469440"/>
    </source>
</evidence>
<dbReference type="NCBIfam" id="TIGR00482">
    <property type="entry name" value="nicotinate (nicotinamide) nucleotide adenylyltransferase"/>
    <property type="match status" value="1"/>
</dbReference>
<dbReference type="AlphaFoldDB" id="A0A6N8I2A3"/>
<evidence type="ECO:0000256" key="4">
    <source>
        <dbReference type="ARBA" id="ARBA00022679"/>
    </source>
</evidence>
<dbReference type="InterPro" id="IPR005248">
    <property type="entry name" value="NadD/NMNAT"/>
</dbReference>
<dbReference type="OrthoDB" id="5295945at2"/>
<evidence type="ECO:0000256" key="10">
    <source>
        <dbReference type="HAMAP-Rule" id="MF_00244"/>
    </source>
</evidence>
<dbReference type="EC" id="2.7.7.18" evidence="10"/>
<evidence type="ECO:0000256" key="9">
    <source>
        <dbReference type="ARBA" id="ARBA00048721"/>
    </source>
</evidence>
<dbReference type="InterPro" id="IPR014729">
    <property type="entry name" value="Rossmann-like_a/b/a_fold"/>
</dbReference>
<organism evidence="12 13">
    <name type="scientific">Caproicibacter fermentans</name>
    <dbReference type="NCBI Taxonomy" id="2576756"/>
    <lineage>
        <taxon>Bacteria</taxon>
        <taxon>Bacillati</taxon>
        <taxon>Bacillota</taxon>
        <taxon>Clostridia</taxon>
        <taxon>Eubacteriales</taxon>
        <taxon>Acutalibacteraceae</taxon>
        <taxon>Caproicibacter</taxon>
    </lineage>
</organism>
<dbReference type="PANTHER" id="PTHR39321">
    <property type="entry name" value="NICOTINATE-NUCLEOTIDE ADENYLYLTRANSFERASE-RELATED"/>
    <property type="match status" value="1"/>
</dbReference>
<keyword evidence="8 10" id="KW-0520">NAD</keyword>
<dbReference type="Gene3D" id="3.40.50.620">
    <property type="entry name" value="HUPs"/>
    <property type="match status" value="1"/>
</dbReference>
<evidence type="ECO:0000256" key="2">
    <source>
        <dbReference type="ARBA" id="ARBA00005019"/>
    </source>
</evidence>
<evidence type="ECO:0000256" key="3">
    <source>
        <dbReference type="ARBA" id="ARBA00022642"/>
    </source>
</evidence>